<comment type="cofactor">
    <cofactor evidence="5">
        <name>Zn(2+)</name>
        <dbReference type="ChEBI" id="CHEBI:29105"/>
    </cofactor>
    <text evidence="5">Binds 1 zinc ion per subunit.</text>
</comment>
<dbReference type="GO" id="GO:0005737">
    <property type="term" value="C:cytoplasm"/>
    <property type="evidence" value="ECO:0007669"/>
    <property type="project" value="UniProtKB-SubCell"/>
</dbReference>
<evidence type="ECO:0000256" key="5">
    <source>
        <dbReference type="HAMAP-Rule" id="MF_01967"/>
    </source>
</evidence>
<feature type="binding site" evidence="5">
    <location>
        <position position="289"/>
    </location>
    <ligand>
        <name>NAD(+)</name>
        <dbReference type="ChEBI" id="CHEBI:57540"/>
    </ligand>
</feature>
<dbReference type="GO" id="GO:0008270">
    <property type="term" value="F:zinc ion binding"/>
    <property type="evidence" value="ECO:0007669"/>
    <property type="project" value="UniProtKB-UniRule"/>
</dbReference>
<evidence type="ECO:0000256" key="4">
    <source>
        <dbReference type="ARBA" id="ARBA00023027"/>
    </source>
</evidence>
<dbReference type="NCBIfam" id="NF003738">
    <property type="entry name" value="PRK05333.1"/>
    <property type="match status" value="1"/>
</dbReference>
<evidence type="ECO:0000256" key="3">
    <source>
        <dbReference type="ARBA" id="ARBA00022833"/>
    </source>
</evidence>
<dbReference type="PANTHER" id="PTHR11085">
    <property type="entry name" value="NAD-DEPENDENT PROTEIN DEACYLASE SIRTUIN-5, MITOCHONDRIAL-RELATED"/>
    <property type="match status" value="1"/>
</dbReference>
<gene>
    <name evidence="5" type="primary">cobB</name>
    <name evidence="8" type="ORF">FBZ93_110101</name>
</gene>
<feature type="binding site" evidence="5 6">
    <location>
        <position position="205"/>
    </location>
    <ligand>
        <name>Zn(2+)</name>
        <dbReference type="ChEBI" id="CHEBI:29105"/>
    </ligand>
</feature>
<evidence type="ECO:0000313" key="8">
    <source>
        <dbReference type="EMBL" id="TWB93497.1"/>
    </source>
</evidence>
<accession>A0A560LDU7</accession>
<dbReference type="Gene3D" id="3.30.1600.10">
    <property type="entry name" value="SIR2/SIRT2 'Small Domain"/>
    <property type="match status" value="1"/>
</dbReference>
<comment type="function">
    <text evidence="5">NAD-dependent protein deacetylase which modulates the activities of several enzymes which are inactive in their acetylated form.</text>
</comment>
<dbReference type="HAMAP" id="MF_01967">
    <property type="entry name" value="Sirtuin_ClassII"/>
    <property type="match status" value="1"/>
</dbReference>
<dbReference type="EMBL" id="VITY01000010">
    <property type="protein sequence ID" value="TWB93497.1"/>
    <property type="molecule type" value="Genomic_DNA"/>
</dbReference>
<protein>
    <recommendedName>
        <fullName evidence="5">NAD-dependent protein deacetylase</fullName>
        <ecNumber evidence="5">2.3.1.286</ecNumber>
    </recommendedName>
    <alternativeName>
        <fullName evidence="5">Regulatory protein SIR2 homolog</fullName>
    </alternativeName>
</protein>
<dbReference type="STRING" id="1755647.AS156_21385"/>
<keyword evidence="4 5" id="KW-0520">NAD</keyword>
<dbReference type="InterPro" id="IPR029035">
    <property type="entry name" value="DHS-like_NAD/FAD-binding_dom"/>
</dbReference>
<keyword evidence="3 5" id="KW-0862">Zinc</keyword>
<dbReference type="Gene3D" id="3.40.50.1220">
    <property type="entry name" value="TPP-binding domain"/>
    <property type="match status" value="1"/>
</dbReference>
<dbReference type="PANTHER" id="PTHR11085:SF10">
    <property type="entry name" value="NAD-DEPENDENT PROTEIN DEACYLASE SIRTUIN-5, MITOCHONDRIAL-RELATED"/>
    <property type="match status" value="1"/>
</dbReference>
<dbReference type="InterPro" id="IPR026591">
    <property type="entry name" value="Sirtuin_cat_small_dom_sf"/>
</dbReference>
<reference evidence="8 9" key="1">
    <citation type="submission" date="2019-06" db="EMBL/GenBank/DDBJ databases">
        <title>Genomic Encyclopedia of Type Strains, Phase IV (KMG-V): Genome sequencing to study the core and pangenomes of soil and plant-associated prokaryotes.</title>
        <authorList>
            <person name="Whitman W."/>
        </authorList>
    </citation>
    <scope>NUCLEOTIDE SEQUENCE [LARGE SCALE GENOMIC DNA]</scope>
    <source>
        <strain evidence="8 9">BR 10355</strain>
    </source>
</reference>
<dbReference type="SUPFAM" id="SSF52467">
    <property type="entry name" value="DHS-like NAD/FAD-binding domain"/>
    <property type="match status" value="1"/>
</dbReference>
<dbReference type="AlphaFoldDB" id="A0A560LDU7"/>
<comment type="caution">
    <text evidence="5">Lacks conserved residue(s) required for the propagation of feature annotation.</text>
</comment>
<comment type="subcellular location">
    <subcellularLocation>
        <location evidence="5">Cytoplasm</location>
    </subcellularLocation>
</comment>
<feature type="binding site" evidence="5">
    <location>
        <begin position="129"/>
        <end position="132"/>
    </location>
    <ligand>
        <name>NAD(+)</name>
        <dbReference type="ChEBI" id="CHEBI:57540"/>
    </ligand>
</feature>
<sequence length="297" mass="32799">MPSTQRPNERSAPVRPHIWRSRARRTRCAAMQHPALEDFVAGHQRLFVLTGAGCSTNSGIPDYRDSDGNWKRTRPVTIQAFLGEAATRQRYWARSMVGWRRFGRAAPNGAHRALAKLEQQGRCELLLTQNVDRLHQAAGSQRVIDLHGRLDVVRCLGCGATMPREQFQGKLARLNPAWLTLDATDAPDGDTDLEQDFSSFVVPACEVCGGVLKPDVVFFGENVPRDTVASAQAHLEQADALLVVGSSLMVYSGLRFVRMAEQRGLPIAAVNLGRTRADELLTLKVEDQCETALAFLL</sequence>
<keyword evidence="9" id="KW-1185">Reference proteome</keyword>
<feature type="binding site" evidence="5">
    <location>
        <begin position="245"/>
        <end position="247"/>
    </location>
    <ligand>
        <name>NAD(+)</name>
        <dbReference type="ChEBI" id="CHEBI:57540"/>
    </ligand>
</feature>
<dbReference type="EC" id="2.3.1.286" evidence="5"/>
<dbReference type="InterPro" id="IPR026590">
    <property type="entry name" value="Ssirtuin_cat_dom"/>
</dbReference>
<dbReference type="InterPro" id="IPR026587">
    <property type="entry name" value="Sirtuin_class_II"/>
</dbReference>
<organism evidence="8 9">
    <name type="scientific">Bradyrhizobium macuxiense</name>
    <dbReference type="NCBI Taxonomy" id="1755647"/>
    <lineage>
        <taxon>Bacteria</taxon>
        <taxon>Pseudomonadati</taxon>
        <taxon>Pseudomonadota</taxon>
        <taxon>Alphaproteobacteria</taxon>
        <taxon>Hyphomicrobiales</taxon>
        <taxon>Nitrobacteraceae</taxon>
        <taxon>Bradyrhizobium</taxon>
    </lineage>
</organism>
<dbReference type="PROSITE" id="PS50305">
    <property type="entry name" value="SIRTUIN"/>
    <property type="match status" value="1"/>
</dbReference>
<dbReference type="RefSeq" id="WP_283810839.1">
    <property type="nucleotide sequence ID" value="NZ_VITY01000010.1"/>
</dbReference>
<evidence type="ECO:0000259" key="7">
    <source>
        <dbReference type="PROSITE" id="PS50305"/>
    </source>
</evidence>
<keyword evidence="2 5" id="KW-0479">Metal-binding</keyword>
<feature type="binding site" evidence="5 6">
    <location>
        <position position="208"/>
    </location>
    <ligand>
        <name>Zn(2+)</name>
        <dbReference type="ChEBI" id="CHEBI:29105"/>
    </ligand>
</feature>
<keyword evidence="1 5" id="KW-0808">Transferase</keyword>
<comment type="catalytic activity">
    <reaction evidence="5">
        <text>N(6)-acetyl-L-lysyl-[protein] + NAD(+) + H2O = 2''-O-acetyl-ADP-D-ribose + nicotinamide + L-lysyl-[protein]</text>
        <dbReference type="Rhea" id="RHEA:43636"/>
        <dbReference type="Rhea" id="RHEA-COMP:9752"/>
        <dbReference type="Rhea" id="RHEA-COMP:10731"/>
        <dbReference type="ChEBI" id="CHEBI:15377"/>
        <dbReference type="ChEBI" id="CHEBI:17154"/>
        <dbReference type="ChEBI" id="CHEBI:29969"/>
        <dbReference type="ChEBI" id="CHEBI:57540"/>
        <dbReference type="ChEBI" id="CHEBI:61930"/>
        <dbReference type="ChEBI" id="CHEBI:83767"/>
        <dbReference type="EC" id="2.3.1.286"/>
    </reaction>
</comment>
<feature type="binding site" evidence="5">
    <location>
        <begin position="271"/>
        <end position="273"/>
    </location>
    <ligand>
        <name>NAD(+)</name>
        <dbReference type="ChEBI" id="CHEBI:57540"/>
    </ligand>
</feature>
<dbReference type="GO" id="GO:0070403">
    <property type="term" value="F:NAD+ binding"/>
    <property type="evidence" value="ECO:0007669"/>
    <property type="project" value="UniProtKB-UniRule"/>
</dbReference>
<keyword evidence="5" id="KW-0963">Cytoplasm</keyword>
<dbReference type="Proteomes" id="UP000321304">
    <property type="component" value="Unassembled WGS sequence"/>
</dbReference>
<dbReference type="GO" id="GO:0017136">
    <property type="term" value="F:histone deacetylase activity, NAD-dependent"/>
    <property type="evidence" value="ECO:0007669"/>
    <property type="project" value="TreeGrafter"/>
</dbReference>
<evidence type="ECO:0000256" key="6">
    <source>
        <dbReference type="PROSITE-ProRule" id="PRU00236"/>
    </source>
</evidence>
<feature type="binding site" evidence="5 6">
    <location>
        <position position="158"/>
    </location>
    <ligand>
        <name>Zn(2+)</name>
        <dbReference type="ChEBI" id="CHEBI:29105"/>
    </ligand>
</feature>
<evidence type="ECO:0000256" key="1">
    <source>
        <dbReference type="ARBA" id="ARBA00022679"/>
    </source>
</evidence>
<feature type="active site" description="Proton acceptor" evidence="5 6">
    <location>
        <position position="147"/>
    </location>
</feature>
<name>A0A560LDU7_9BRAD</name>
<feature type="domain" description="Deacetylase sirtuin-type" evidence="7">
    <location>
        <begin position="25"/>
        <end position="297"/>
    </location>
</feature>
<dbReference type="InterPro" id="IPR050134">
    <property type="entry name" value="NAD-dep_sirtuin_deacylases"/>
</dbReference>
<dbReference type="Pfam" id="PF02146">
    <property type="entry name" value="SIR2"/>
    <property type="match status" value="1"/>
</dbReference>
<comment type="similarity">
    <text evidence="5">Belongs to the sirtuin family. Class II subfamily.</text>
</comment>
<dbReference type="CDD" id="cd01409">
    <property type="entry name" value="SIRT4"/>
    <property type="match status" value="1"/>
</dbReference>
<feature type="binding site" evidence="5 6">
    <location>
        <position position="155"/>
    </location>
    <ligand>
        <name>Zn(2+)</name>
        <dbReference type="ChEBI" id="CHEBI:29105"/>
    </ligand>
</feature>
<proteinExistence type="inferred from homology"/>
<evidence type="ECO:0000313" key="9">
    <source>
        <dbReference type="Proteomes" id="UP000321304"/>
    </source>
</evidence>
<comment type="caution">
    <text evidence="8">The sequence shown here is derived from an EMBL/GenBank/DDBJ whole genome shotgun (WGS) entry which is preliminary data.</text>
</comment>
<evidence type="ECO:0000256" key="2">
    <source>
        <dbReference type="ARBA" id="ARBA00022723"/>
    </source>
</evidence>
<dbReference type="InterPro" id="IPR003000">
    <property type="entry name" value="Sirtuin"/>
</dbReference>